<dbReference type="SFLD" id="SFLDG01123">
    <property type="entry name" value="methyltransferase_(Class_B)"/>
    <property type="match status" value="1"/>
</dbReference>
<dbReference type="CDD" id="cd01335">
    <property type="entry name" value="Radical_SAM"/>
    <property type="match status" value="1"/>
</dbReference>
<protein>
    <submittedName>
        <fullName evidence="7">Radical SAM superfamily protein</fullName>
    </submittedName>
</protein>
<dbReference type="InterPro" id="IPR023404">
    <property type="entry name" value="rSAM_horseshoe"/>
</dbReference>
<dbReference type="SFLD" id="SFLDG01082">
    <property type="entry name" value="B12-binding_domain_containing"/>
    <property type="match status" value="1"/>
</dbReference>
<organism evidence="7 8">
    <name type="scientific">Candidatus Argoarchaeum ethanivorans</name>
    <dbReference type="NCBI Taxonomy" id="2608793"/>
    <lineage>
        <taxon>Archaea</taxon>
        <taxon>Methanobacteriati</taxon>
        <taxon>Methanobacteriota</taxon>
        <taxon>Stenosarchaea group</taxon>
        <taxon>Methanomicrobia</taxon>
        <taxon>Methanosarcinales</taxon>
        <taxon>Methanosarcinales incertae sedis</taxon>
        <taxon>GOM Arc I cluster</taxon>
        <taxon>Candidatus Argoarchaeum</taxon>
    </lineage>
</organism>
<dbReference type="Gene3D" id="3.80.30.20">
    <property type="entry name" value="tm_1862 like domain"/>
    <property type="match status" value="1"/>
</dbReference>
<name>A0A811T8E3_9EURY</name>
<dbReference type="SUPFAM" id="SSF102114">
    <property type="entry name" value="Radical SAM enzymes"/>
    <property type="match status" value="1"/>
</dbReference>
<dbReference type="GO" id="GO:0051539">
    <property type="term" value="F:4 iron, 4 sulfur cluster binding"/>
    <property type="evidence" value="ECO:0007669"/>
    <property type="project" value="UniProtKB-KW"/>
</dbReference>
<dbReference type="GO" id="GO:0005829">
    <property type="term" value="C:cytosol"/>
    <property type="evidence" value="ECO:0007669"/>
    <property type="project" value="TreeGrafter"/>
</dbReference>
<gene>
    <name evidence="7" type="ORF">CHKLHMKO_00047</name>
</gene>
<dbReference type="SFLD" id="SFLDS00029">
    <property type="entry name" value="Radical_SAM"/>
    <property type="match status" value="1"/>
</dbReference>
<evidence type="ECO:0000256" key="5">
    <source>
        <dbReference type="ARBA" id="ARBA00023014"/>
    </source>
</evidence>
<keyword evidence="3" id="KW-0479">Metal-binding</keyword>
<evidence type="ECO:0000256" key="4">
    <source>
        <dbReference type="ARBA" id="ARBA00023004"/>
    </source>
</evidence>
<accession>A0A811T8E3</accession>
<proteinExistence type="predicted"/>
<evidence type="ECO:0000313" key="7">
    <source>
        <dbReference type="EMBL" id="CAD6491085.1"/>
    </source>
</evidence>
<sequence>MNILLINLPRYKSIPVTREERCEFISKSRVDTPATLLIMASLLRDKGHKIEFIDANAFDLDYEDISERTINKKNDCVIFSFNSQIIDHDLEICNIAKKTNPSCITIGYSWYARYYAKEILTEYSNLDVYIIGSTLSVVGNLIECISENGNLDDVGGIVYRSKGNIIKINNTADSEIKFNNLPMPAYDLLPSFKPYYLIDPFISPYALLYAGKGCPFGCMYCNVAKTKYNGRSADNIIKELKMLKKMGNVKYVWFFDESFTINRKRVVDVCEGILEEDINIKWFCDSRVDLVDEELLKIMRKGGCIGISYGVESGSQKILNNMNKGNTVEQAKNALIWTRKAHIPIQLNLILGFIGEDVETLKETESFVRATLPETLQIGIINAKPGTEFTKLAIENKWAERGGVGKKI</sequence>
<dbReference type="Pfam" id="PF04055">
    <property type="entry name" value="Radical_SAM"/>
    <property type="match status" value="1"/>
</dbReference>
<dbReference type="InterPro" id="IPR006638">
    <property type="entry name" value="Elp3/MiaA/NifB-like_rSAM"/>
</dbReference>
<keyword evidence="5" id="KW-0411">Iron-sulfur</keyword>
<dbReference type="GO" id="GO:0046872">
    <property type="term" value="F:metal ion binding"/>
    <property type="evidence" value="ECO:0007669"/>
    <property type="project" value="UniProtKB-KW"/>
</dbReference>
<evidence type="ECO:0000256" key="2">
    <source>
        <dbReference type="ARBA" id="ARBA00022691"/>
    </source>
</evidence>
<keyword evidence="4" id="KW-0408">Iron</keyword>
<dbReference type="InterPro" id="IPR051198">
    <property type="entry name" value="BchE-like"/>
</dbReference>
<comment type="cofactor">
    <cofactor evidence="1">
        <name>[4Fe-4S] cluster</name>
        <dbReference type="ChEBI" id="CHEBI:49883"/>
    </cofactor>
</comment>
<evidence type="ECO:0000256" key="1">
    <source>
        <dbReference type="ARBA" id="ARBA00001966"/>
    </source>
</evidence>
<feature type="domain" description="Radical SAM core" evidence="6">
    <location>
        <begin position="200"/>
        <end position="408"/>
    </location>
</feature>
<dbReference type="InterPro" id="IPR034466">
    <property type="entry name" value="Methyltransferase_Class_B"/>
</dbReference>
<evidence type="ECO:0000313" key="8">
    <source>
        <dbReference type="Proteomes" id="UP000610373"/>
    </source>
</evidence>
<evidence type="ECO:0000256" key="3">
    <source>
        <dbReference type="ARBA" id="ARBA00022723"/>
    </source>
</evidence>
<dbReference type="InterPro" id="IPR007197">
    <property type="entry name" value="rSAM"/>
</dbReference>
<dbReference type="PANTHER" id="PTHR43409:SF16">
    <property type="entry name" value="SLR0320 PROTEIN"/>
    <property type="match status" value="1"/>
</dbReference>
<keyword evidence="2" id="KW-0949">S-adenosyl-L-methionine</keyword>
<reference evidence="7" key="1">
    <citation type="submission" date="2020-10" db="EMBL/GenBank/DDBJ databases">
        <authorList>
            <person name="Hahn C.J."/>
            <person name="Laso-Perez R."/>
            <person name="Vulcano F."/>
            <person name="Vaziourakis K.-M."/>
            <person name="Stokke R."/>
            <person name="Steen I.H."/>
            <person name="Teske A."/>
            <person name="Boetius A."/>
            <person name="Liebeke M."/>
            <person name="Amann R."/>
            <person name="Knittel K."/>
        </authorList>
    </citation>
    <scope>NUCLEOTIDE SEQUENCE</scope>
    <source>
        <strain evidence="7">Gfbio:e3339647-f889-4370-9287-4fb5cb688e4c:AG392O15_GoMArc1</strain>
    </source>
</reference>
<dbReference type="AlphaFoldDB" id="A0A811T8E3"/>
<dbReference type="SMART" id="SM00729">
    <property type="entry name" value="Elp3"/>
    <property type="match status" value="1"/>
</dbReference>
<dbReference type="Gene3D" id="3.40.50.280">
    <property type="entry name" value="Cobalamin-binding domain"/>
    <property type="match status" value="1"/>
</dbReference>
<dbReference type="InterPro" id="IPR058240">
    <property type="entry name" value="rSAM_sf"/>
</dbReference>
<dbReference type="GO" id="GO:0003824">
    <property type="term" value="F:catalytic activity"/>
    <property type="evidence" value="ECO:0007669"/>
    <property type="project" value="InterPro"/>
</dbReference>
<dbReference type="EMBL" id="CAJHIO010000002">
    <property type="protein sequence ID" value="CAD6491085.1"/>
    <property type="molecule type" value="Genomic_DNA"/>
</dbReference>
<evidence type="ECO:0000259" key="6">
    <source>
        <dbReference type="PROSITE" id="PS51918"/>
    </source>
</evidence>
<dbReference type="PROSITE" id="PS51918">
    <property type="entry name" value="RADICAL_SAM"/>
    <property type="match status" value="1"/>
</dbReference>
<dbReference type="PANTHER" id="PTHR43409">
    <property type="entry name" value="ANAEROBIC MAGNESIUM-PROTOPORPHYRIN IX MONOMETHYL ESTER CYCLASE-RELATED"/>
    <property type="match status" value="1"/>
</dbReference>
<dbReference type="Proteomes" id="UP000610373">
    <property type="component" value="Unassembled WGS sequence"/>
</dbReference>
<comment type="caution">
    <text evidence="7">The sequence shown here is derived from an EMBL/GenBank/DDBJ whole genome shotgun (WGS) entry which is preliminary data.</text>
</comment>